<sequence length="46" mass="5036">MNEGRDWLERAIKVGIIDGAPRAKALTNLGCIAWQQGDYQIAGAYT</sequence>
<dbReference type="AlphaFoldDB" id="X1UHK5"/>
<dbReference type="EMBL" id="BARW01031378">
    <property type="protein sequence ID" value="GAJ03042.1"/>
    <property type="molecule type" value="Genomic_DNA"/>
</dbReference>
<comment type="caution">
    <text evidence="1">The sequence shown here is derived from an EMBL/GenBank/DDBJ whole genome shotgun (WGS) entry which is preliminary data.</text>
</comment>
<gene>
    <name evidence="1" type="ORF">S12H4_49926</name>
</gene>
<evidence type="ECO:0000313" key="1">
    <source>
        <dbReference type="EMBL" id="GAJ03042.1"/>
    </source>
</evidence>
<accession>X1UHK5</accession>
<protein>
    <submittedName>
        <fullName evidence="1">Uncharacterized protein</fullName>
    </submittedName>
</protein>
<proteinExistence type="predicted"/>
<organism evidence="1">
    <name type="scientific">marine sediment metagenome</name>
    <dbReference type="NCBI Taxonomy" id="412755"/>
    <lineage>
        <taxon>unclassified sequences</taxon>
        <taxon>metagenomes</taxon>
        <taxon>ecological metagenomes</taxon>
    </lineage>
</organism>
<feature type="non-terminal residue" evidence="1">
    <location>
        <position position="46"/>
    </location>
</feature>
<name>X1UHK5_9ZZZZ</name>
<reference evidence="1" key="1">
    <citation type="journal article" date="2014" name="Front. Microbiol.">
        <title>High frequency of phylogenetically diverse reductive dehalogenase-homologous genes in deep subseafloor sedimentary metagenomes.</title>
        <authorList>
            <person name="Kawai M."/>
            <person name="Futagami T."/>
            <person name="Toyoda A."/>
            <person name="Takaki Y."/>
            <person name="Nishi S."/>
            <person name="Hori S."/>
            <person name="Arai W."/>
            <person name="Tsubouchi T."/>
            <person name="Morono Y."/>
            <person name="Uchiyama I."/>
            <person name="Ito T."/>
            <person name="Fujiyama A."/>
            <person name="Inagaki F."/>
            <person name="Takami H."/>
        </authorList>
    </citation>
    <scope>NUCLEOTIDE SEQUENCE</scope>
    <source>
        <strain evidence="1">Expedition CK06-06</strain>
    </source>
</reference>